<dbReference type="STRING" id="910964.GEAM_3628"/>
<keyword evidence="2" id="KW-1185">Reference proteome</keyword>
<dbReference type="EMBL" id="JMPJ01000067">
    <property type="protein sequence ID" value="KFC78656.1"/>
    <property type="molecule type" value="Genomic_DNA"/>
</dbReference>
<dbReference type="eggNOG" id="COG0823">
    <property type="taxonomic scope" value="Bacteria"/>
</dbReference>
<dbReference type="AlphaFoldDB" id="A0A085G4L1"/>
<proteinExistence type="predicted"/>
<name>A0A085G4L1_EWIA3</name>
<sequence>MVGEKQLTDDARGHQLTNINVWTPDGQWLVYDVRPHGGSFTGSTIERVNVETGEVQVIYQATQAAHVGVVTTSAQPPVRYAFIHGPENPDPQWQYDFHHRRGVIVTEPEAEAVTLDALDITAPFTPGALRGGTHVHVFSPDGSRLSFTYNDHVLHELDLRLDQRNVGVALSSSGVVSPKHHPREYDGSHFSVLVSHTTPDPQPGSDDITRAYEEGWIGAEGYLKPDGSRQRWALAFIGDTLSARGEKLPEVFVVDLPEDDASYRQAGELPLQGTAASLPAPPKGVRQRRITFTDQQAFPGVALQPRHWLRSSPDGSKIAFLMKDEQGVVQLWTVSPNGGQPHQISRTASGIQSAFSWHPNGQSLALVCDNSVMVLDAVSGEMRRLTERSQIAPCGDAVVFSPDGSKVAYMRQCGEFAQLFVAQNIS</sequence>
<dbReference type="InterPro" id="IPR022223">
    <property type="entry name" value="DUF3748"/>
</dbReference>
<protein>
    <submittedName>
        <fullName evidence="1">YidR family protein</fullName>
    </submittedName>
</protein>
<dbReference type="RefSeq" id="WP_034794291.1">
    <property type="nucleotide sequence ID" value="NZ_JMPJ01000067.1"/>
</dbReference>
<dbReference type="Proteomes" id="UP000028640">
    <property type="component" value="Unassembled WGS sequence"/>
</dbReference>
<comment type="caution">
    <text evidence="1">The sequence shown here is derived from an EMBL/GenBank/DDBJ whole genome shotgun (WGS) entry which is preliminary data.</text>
</comment>
<dbReference type="SUPFAM" id="SSF82171">
    <property type="entry name" value="DPP6 N-terminal domain-like"/>
    <property type="match status" value="1"/>
</dbReference>
<evidence type="ECO:0000313" key="2">
    <source>
        <dbReference type="Proteomes" id="UP000028640"/>
    </source>
</evidence>
<dbReference type="Gene3D" id="2.120.10.30">
    <property type="entry name" value="TolB, C-terminal domain"/>
    <property type="match status" value="1"/>
</dbReference>
<gene>
    <name evidence="1" type="ORF">GEAM_3628</name>
</gene>
<dbReference type="InterPro" id="IPR011042">
    <property type="entry name" value="6-blade_b-propeller_TolB-like"/>
</dbReference>
<evidence type="ECO:0000313" key="1">
    <source>
        <dbReference type="EMBL" id="KFC78656.1"/>
    </source>
</evidence>
<dbReference type="Pfam" id="PF12566">
    <property type="entry name" value="DUF3748"/>
    <property type="match status" value="1"/>
</dbReference>
<accession>A0A085G4L1</accession>
<reference evidence="1 2" key="1">
    <citation type="submission" date="2014-05" db="EMBL/GenBank/DDBJ databases">
        <title>ATOL: Assembling a taxonomically balanced genome-scale reconstruction of the evolutionary history of the Enterobacteriaceae.</title>
        <authorList>
            <person name="Plunkett G.III."/>
            <person name="Neeno-Eckwall E.C."/>
            <person name="Glasner J.D."/>
            <person name="Perna N.T."/>
        </authorList>
    </citation>
    <scope>NUCLEOTIDE SEQUENCE [LARGE SCALE GENOMIC DNA]</scope>
    <source>
        <strain evidence="1 2">ATCC 33852</strain>
    </source>
</reference>
<dbReference type="GeneID" id="78381836"/>
<organism evidence="1 2">
    <name type="scientific">Ewingella americana (strain ATCC 33852 / DSM 4580 / CCUG 14506 / JCM 5911 / LMG 7869 / NCTC 12157 / CDC 1468-78)</name>
    <dbReference type="NCBI Taxonomy" id="910964"/>
    <lineage>
        <taxon>Bacteria</taxon>
        <taxon>Pseudomonadati</taxon>
        <taxon>Pseudomonadota</taxon>
        <taxon>Gammaproteobacteria</taxon>
        <taxon>Enterobacterales</taxon>
        <taxon>Yersiniaceae</taxon>
        <taxon>Ewingella</taxon>
    </lineage>
</organism>